<protein>
    <recommendedName>
        <fullName evidence="1">Tn3 transposase DDE domain-containing protein</fullName>
    </recommendedName>
</protein>
<dbReference type="EMBL" id="BAAAQM010000051">
    <property type="protein sequence ID" value="GAA1994135.1"/>
    <property type="molecule type" value="Genomic_DNA"/>
</dbReference>
<proteinExistence type="predicted"/>
<evidence type="ECO:0000313" key="3">
    <source>
        <dbReference type="Proteomes" id="UP001499854"/>
    </source>
</evidence>
<dbReference type="Pfam" id="PF01526">
    <property type="entry name" value="DDE_Tnp_Tn3"/>
    <property type="match status" value="1"/>
</dbReference>
<name>A0ABN2SX58_9ACTN</name>
<evidence type="ECO:0000313" key="2">
    <source>
        <dbReference type="EMBL" id="GAA1994135.1"/>
    </source>
</evidence>
<feature type="domain" description="Tn3 transposase DDE" evidence="1">
    <location>
        <begin position="3"/>
        <end position="339"/>
    </location>
</feature>
<organism evidence="2 3">
    <name type="scientific">Catenulispora subtropica</name>
    <dbReference type="NCBI Taxonomy" id="450798"/>
    <lineage>
        <taxon>Bacteria</taxon>
        <taxon>Bacillati</taxon>
        <taxon>Actinomycetota</taxon>
        <taxon>Actinomycetes</taxon>
        <taxon>Catenulisporales</taxon>
        <taxon>Catenulisporaceae</taxon>
        <taxon>Catenulispora</taxon>
    </lineage>
</organism>
<evidence type="ECO:0000259" key="1">
    <source>
        <dbReference type="Pfam" id="PF01526"/>
    </source>
</evidence>
<reference evidence="2 3" key="1">
    <citation type="journal article" date="2019" name="Int. J. Syst. Evol. Microbiol.">
        <title>The Global Catalogue of Microorganisms (GCM) 10K type strain sequencing project: providing services to taxonomists for standard genome sequencing and annotation.</title>
        <authorList>
            <consortium name="The Broad Institute Genomics Platform"/>
            <consortium name="The Broad Institute Genome Sequencing Center for Infectious Disease"/>
            <person name="Wu L."/>
            <person name="Ma J."/>
        </authorList>
    </citation>
    <scope>NUCLEOTIDE SEQUENCE [LARGE SCALE GENOMIC DNA]</scope>
    <source>
        <strain evidence="2 3">JCM 16013</strain>
    </source>
</reference>
<keyword evidence="3" id="KW-1185">Reference proteome</keyword>
<dbReference type="InterPro" id="IPR002513">
    <property type="entry name" value="Tn3_Tnp_DDE_dom"/>
</dbReference>
<comment type="caution">
    <text evidence="2">The sequence shown here is derived from an EMBL/GenBank/DDBJ whole genome shotgun (WGS) entry which is preliminary data.</text>
</comment>
<dbReference type="Proteomes" id="UP001499854">
    <property type="component" value="Unassembled WGS sequence"/>
</dbReference>
<accession>A0ABN2SX58</accession>
<gene>
    <name evidence="2" type="ORF">GCM10009838_67980</name>
</gene>
<sequence>MVTAFAYGGNLGPTEVARHMRGVSTHEIYTAGNKHSDPNKIYKSSADVVNAFAKLDVAAMWGDGQTAAVDGSQIDTWENNLLAESHVRYGGFGALAFRLVSDNYIALFSHFIPCGVWEAVYLLDSLLSNISDVKPETIHADTQGASLPVFEMAALLGFDLLPRIRNWHDLNFYRPAAGAKYKHIDALFEDNVIDWGLLEKHWTDLLRTGISIREGRLSSVTLLRRLGNHSRRNRIYKALRELGRVIRTITLLRYLSEPALRDQITMVTNRTENFHKFAAHLMIGGQLISHNDPGYQDRVVKFNELVANCAIYSTALDITDAANALAADGHPVDLDDLARSARMSPARYGGSATGSWTSPRRSTPRQRRWIWNPGCCSRPAGHEPASPAILNISGYRLLPEACA</sequence>